<comment type="caution">
    <text evidence="2">The sequence shown here is derived from an EMBL/GenBank/DDBJ whole genome shotgun (WGS) entry which is preliminary data.</text>
</comment>
<keyword evidence="3" id="KW-1185">Reference proteome</keyword>
<reference evidence="2 3" key="1">
    <citation type="journal article" date="2013" name="Curr. Biol.">
        <title>The Genome of the Foraminiferan Reticulomyxa filosa.</title>
        <authorList>
            <person name="Glockner G."/>
            <person name="Hulsmann N."/>
            <person name="Schleicher M."/>
            <person name="Noegel A.A."/>
            <person name="Eichinger L."/>
            <person name="Gallinger C."/>
            <person name="Pawlowski J."/>
            <person name="Sierra R."/>
            <person name="Euteneuer U."/>
            <person name="Pillet L."/>
            <person name="Moustafa A."/>
            <person name="Platzer M."/>
            <person name="Groth M."/>
            <person name="Szafranski K."/>
            <person name="Schliwa M."/>
        </authorList>
    </citation>
    <scope>NUCLEOTIDE SEQUENCE [LARGE SCALE GENOMIC DNA]</scope>
</reference>
<accession>X6M8P8</accession>
<evidence type="ECO:0000313" key="2">
    <source>
        <dbReference type="EMBL" id="ETO09370.1"/>
    </source>
</evidence>
<dbReference type="Proteomes" id="UP000023152">
    <property type="component" value="Unassembled WGS sequence"/>
</dbReference>
<protein>
    <submittedName>
        <fullName evidence="2">Uncharacterized protein</fullName>
    </submittedName>
</protein>
<dbReference type="EMBL" id="ASPP01024103">
    <property type="protein sequence ID" value="ETO09370.1"/>
    <property type="molecule type" value="Genomic_DNA"/>
</dbReference>
<proteinExistence type="predicted"/>
<evidence type="ECO:0000313" key="3">
    <source>
        <dbReference type="Proteomes" id="UP000023152"/>
    </source>
</evidence>
<feature type="region of interest" description="Disordered" evidence="1">
    <location>
        <begin position="27"/>
        <end position="71"/>
    </location>
</feature>
<name>X6M8P8_RETFI</name>
<dbReference type="AlphaFoldDB" id="X6M8P8"/>
<feature type="compositionally biased region" description="Basic residues" evidence="1">
    <location>
        <begin position="55"/>
        <end position="68"/>
    </location>
</feature>
<organism evidence="2 3">
    <name type="scientific">Reticulomyxa filosa</name>
    <dbReference type="NCBI Taxonomy" id="46433"/>
    <lineage>
        <taxon>Eukaryota</taxon>
        <taxon>Sar</taxon>
        <taxon>Rhizaria</taxon>
        <taxon>Retaria</taxon>
        <taxon>Foraminifera</taxon>
        <taxon>Monothalamids</taxon>
        <taxon>Reticulomyxidae</taxon>
        <taxon>Reticulomyxa</taxon>
    </lineage>
</organism>
<gene>
    <name evidence="2" type="ORF">RFI_28007</name>
</gene>
<sequence>MLLGSSEKNKAKYSSVPTQSTLLQNYGASRQQQDTKENDVTLPNSLNRQEWKARSSQRKISHKHHVQHPTRVSLNRLIHDQTADLPQPNKDDGDAERVIDDVEFDNNSPAYDNPMNGTLARVGMRIVFGNIGSHKRTGRDSDGDTYSSGDSAPENGHVPQNTRRMYFGSSATDIQAVASFRGFFFYIKNCKWHIVLISVTKHIHIRVNVYFLKIKDELLTADSSKQGTLKDIEGDATKSNTNRTNDEIHLNDNRIETANEETGVSRSDTLSRISLKGHFGSGFMNRMRDSIMTNGTGQPLAHYNAVPTGSAIPSFLPNRLVSMEMPQRNLTNTTNVYLEGELAKIYTQPQQIQNNVPLSDQSLSHFTYTHAHTLSQI</sequence>
<feature type="region of interest" description="Disordered" evidence="1">
    <location>
        <begin position="133"/>
        <end position="162"/>
    </location>
</feature>
<evidence type="ECO:0000256" key="1">
    <source>
        <dbReference type="SAM" id="MobiDB-lite"/>
    </source>
</evidence>